<reference evidence="4" key="1">
    <citation type="submission" date="2022-11" db="UniProtKB">
        <authorList>
            <consortium name="WormBaseParasite"/>
        </authorList>
    </citation>
    <scope>IDENTIFICATION</scope>
</reference>
<evidence type="ECO:0000313" key="4">
    <source>
        <dbReference type="WBParaSite" id="nRc.2.0.1.t29910-RA"/>
    </source>
</evidence>
<accession>A0A915JU80</accession>
<dbReference type="AlphaFoldDB" id="A0A915JU80"/>
<dbReference type="Proteomes" id="UP000887565">
    <property type="component" value="Unplaced"/>
</dbReference>
<keyword evidence="3" id="KW-1185">Reference proteome</keyword>
<keyword evidence="2" id="KW-0812">Transmembrane</keyword>
<feature type="transmembrane region" description="Helical" evidence="2">
    <location>
        <begin position="199"/>
        <end position="221"/>
    </location>
</feature>
<evidence type="ECO:0000256" key="1">
    <source>
        <dbReference type="SAM" id="MobiDB-lite"/>
    </source>
</evidence>
<evidence type="ECO:0000313" key="3">
    <source>
        <dbReference type="Proteomes" id="UP000887565"/>
    </source>
</evidence>
<keyword evidence="2" id="KW-0472">Membrane</keyword>
<name>A0A915JU80_ROMCU</name>
<evidence type="ECO:0000256" key="2">
    <source>
        <dbReference type="SAM" id="Phobius"/>
    </source>
</evidence>
<dbReference type="WBParaSite" id="nRc.2.0.1.t29910-RA">
    <property type="protein sequence ID" value="nRc.2.0.1.t29910-RA"/>
    <property type="gene ID" value="nRc.2.0.1.g29910"/>
</dbReference>
<keyword evidence="2" id="KW-1133">Transmembrane helix</keyword>
<organism evidence="3 4">
    <name type="scientific">Romanomermis culicivorax</name>
    <name type="common">Nematode worm</name>
    <dbReference type="NCBI Taxonomy" id="13658"/>
    <lineage>
        <taxon>Eukaryota</taxon>
        <taxon>Metazoa</taxon>
        <taxon>Ecdysozoa</taxon>
        <taxon>Nematoda</taxon>
        <taxon>Enoplea</taxon>
        <taxon>Dorylaimia</taxon>
        <taxon>Mermithida</taxon>
        <taxon>Mermithoidea</taxon>
        <taxon>Mermithidae</taxon>
        <taxon>Romanomermis</taxon>
    </lineage>
</organism>
<feature type="region of interest" description="Disordered" evidence="1">
    <location>
        <begin position="167"/>
        <end position="186"/>
    </location>
</feature>
<sequence>MSIRIQRLKIVSVNLTIISLDVPAPGAVSPPTPLPLDVGFFLPVNTTGTGRDRAAKSMKLGAVRRAFQNSGELTLATVPSSMTCEAVNVGRGATCIGGRGWGFRTRNLEMIENEFPYFTTRLGLTEKNAQLIDWRKNRAVVVRIPYRHPEIIIDQTLSIVANRSSKSKATGNTWPRFRSAPNPRPSRQPCSKAFFRSSLFVNVVVVGFVAFEFFAFVSIVVDSISIQGIFSG</sequence>
<protein>
    <submittedName>
        <fullName evidence="4">Uncharacterized protein</fullName>
    </submittedName>
</protein>
<proteinExistence type="predicted"/>